<dbReference type="SUPFAM" id="SSF109854">
    <property type="entry name" value="DinB/YfiT-like putative metalloenzymes"/>
    <property type="match status" value="1"/>
</dbReference>
<dbReference type="Gene3D" id="1.20.120.450">
    <property type="entry name" value="dinb family like domain"/>
    <property type="match status" value="1"/>
</dbReference>
<organism evidence="6 7">
    <name type="scientific">Hymenobacter lutimineralis</name>
    <dbReference type="NCBI Taxonomy" id="2606448"/>
    <lineage>
        <taxon>Bacteria</taxon>
        <taxon>Pseudomonadati</taxon>
        <taxon>Bacteroidota</taxon>
        <taxon>Cytophagia</taxon>
        <taxon>Cytophagales</taxon>
        <taxon>Hymenobacteraceae</taxon>
        <taxon>Hymenobacter</taxon>
    </lineage>
</organism>
<accession>A0A5D6V741</accession>
<dbReference type="NCBIfam" id="NF009807">
    <property type="entry name" value="PRK13291.1"/>
    <property type="match status" value="1"/>
</dbReference>
<dbReference type="Proteomes" id="UP000322791">
    <property type="component" value="Unassembled WGS sequence"/>
</dbReference>
<keyword evidence="1" id="KW-0963">Cytoplasm</keyword>
<keyword evidence="3 6" id="KW-0378">Hydrolase</keyword>
<evidence type="ECO:0000256" key="4">
    <source>
        <dbReference type="ARBA" id="ARBA00022833"/>
    </source>
</evidence>
<sequence>MLTIPEADLRYPIGHAEISPEPLTEGRRLALLAQIAVLPDQVRAAVAGLQAEHLDTPYRPGGWTVRQVLHHLPDSHMNAYTRMRLALTEELPTVRPYDEAAWAELPDVAATPVAVSLALLEALHIRWVNLMRQLSHEQWSRRFYHPGSKQEISLDQALATYAWHGRHHLAHITSLRQRQNW</sequence>
<evidence type="ECO:0000256" key="2">
    <source>
        <dbReference type="ARBA" id="ARBA00022723"/>
    </source>
</evidence>
<comment type="caution">
    <text evidence="6">The sequence shown here is derived from an EMBL/GenBank/DDBJ whole genome shotgun (WGS) entry which is preliminary data.</text>
</comment>
<dbReference type="InterPro" id="IPR034660">
    <property type="entry name" value="DinB/YfiT-like"/>
</dbReference>
<gene>
    <name evidence="6" type="ORF">FY528_08475</name>
</gene>
<dbReference type="GO" id="GO:0046872">
    <property type="term" value="F:metal ion binding"/>
    <property type="evidence" value="ECO:0007669"/>
    <property type="project" value="UniProtKB-KW"/>
</dbReference>
<dbReference type="EMBL" id="VTHL01000007">
    <property type="protein sequence ID" value="TYZ10494.1"/>
    <property type="molecule type" value="Genomic_DNA"/>
</dbReference>
<dbReference type="Pfam" id="PF12867">
    <property type="entry name" value="DinB_2"/>
    <property type="match status" value="1"/>
</dbReference>
<dbReference type="AlphaFoldDB" id="A0A5D6V741"/>
<keyword evidence="2" id="KW-0479">Metal-binding</keyword>
<dbReference type="GO" id="GO:0016787">
    <property type="term" value="F:hydrolase activity"/>
    <property type="evidence" value="ECO:0007669"/>
    <property type="project" value="UniProtKB-KW"/>
</dbReference>
<name>A0A5D6V741_9BACT</name>
<proteinExistence type="inferred from homology"/>
<feature type="domain" description="DinB-like" evidence="5">
    <location>
        <begin position="38"/>
        <end position="172"/>
    </location>
</feature>
<dbReference type="InterPro" id="IPR023774">
    <property type="entry name" value="Put_metal_dep_hydrolase_YfiT"/>
</dbReference>
<evidence type="ECO:0000313" key="7">
    <source>
        <dbReference type="Proteomes" id="UP000322791"/>
    </source>
</evidence>
<keyword evidence="4" id="KW-0862">Zinc</keyword>
<evidence type="ECO:0000256" key="1">
    <source>
        <dbReference type="ARBA" id="ARBA00022490"/>
    </source>
</evidence>
<dbReference type="InterPro" id="IPR024775">
    <property type="entry name" value="DinB-like"/>
</dbReference>
<dbReference type="RefSeq" id="WP_149070568.1">
    <property type="nucleotide sequence ID" value="NZ_VTHL01000007.1"/>
</dbReference>
<evidence type="ECO:0000259" key="5">
    <source>
        <dbReference type="Pfam" id="PF12867"/>
    </source>
</evidence>
<evidence type="ECO:0000313" key="6">
    <source>
        <dbReference type="EMBL" id="TYZ10494.1"/>
    </source>
</evidence>
<keyword evidence="7" id="KW-1185">Reference proteome</keyword>
<reference evidence="6 7" key="1">
    <citation type="submission" date="2019-08" db="EMBL/GenBank/DDBJ databases">
        <authorList>
            <person name="Seo M.-J."/>
        </authorList>
    </citation>
    <scope>NUCLEOTIDE SEQUENCE [LARGE SCALE GENOMIC DNA]</scope>
    <source>
        <strain evidence="6 7">KIGAM108</strain>
    </source>
</reference>
<dbReference type="HAMAP" id="MF_01256">
    <property type="entry name" value="YfiT_hydrol"/>
    <property type="match status" value="1"/>
</dbReference>
<evidence type="ECO:0000256" key="3">
    <source>
        <dbReference type="ARBA" id="ARBA00022801"/>
    </source>
</evidence>
<protein>
    <submittedName>
        <fullName evidence="6">Putative metal-dependent hydrolase</fullName>
    </submittedName>
</protein>